<name>A0A2G8R995_9RHOB</name>
<dbReference type="Proteomes" id="UP000231259">
    <property type="component" value="Unassembled WGS sequence"/>
</dbReference>
<gene>
    <name evidence="1" type="ORF">P775_23320</name>
</gene>
<organism evidence="1 2">
    <name type="scientific">Puniceibacterium antarcticum</name>
    <dbReference type="NCBI Taxonomy" id="1206336"/>
    <lineage>
        <taxon>Bacteria</taxon>
        <taxon>Pseudomonadati</taxon>
        <taxon>Pseudomonadota</taxon>
        <taxon>Alphaproteobacteria</taxon>
        <taxon>Rhodobacterales</taxon>
        <taxon>Paracoccaceae</taxon>
        <taxon>Puniceibacterium</taxon>
    </lineage>
</organism>
<evidence type="ECO:0000313" key="2">
    <source>
        <dbReference type="Proteomes" id="UP000231259"/>
    </source>
</evidence>
<protein>
    <submittedName>
        <fullName evidence="1">Uncharacterized protein</fullName>
    </submittedName>
</protein>
<dbReference type="EMBL" id="AWWI01000158">
    <property type="protein sequence ID" value="PIL17708.1"/>
    <property type="molecule type" value="Genomic_DNA"/>
</dbReference>
<proteinExistence type="predicted"/>
<dbReference type="AlphaFoldDB" id="A0A2G8R995"/>
<comment type="caution">
    <text evidence="1">The sequence shown here is derived from an EMBL/GenBank/DDBJ whole genome shotgun (WGS) entry which is preliminary data.</text>
</comment>
<keyword evidence="2" id="KW-1185">Reference proteome</keyword>
<accession>A0A2G8R995</accession>
<reference evidence="1 2" key="1">
    <citation type="submission" date="2013-09" db="EMBL/GenBank/DDBJ databases">
        <title>Genome sequencing of Phaeobacter antarcticus sp. nov. SM1211.</title>
        <authorList>
            <person name="Zhang X.-Y."/>
            <person name="Liu C."/>
            <person name="Chen X.-L."/>
            <person name="Xie B.-B."/>
            <person name="Qin Q.-L."/>
            <person name="Rong J.-C."/>
            <person name="Zhang Y.-Z."/>
        </authorList>
    </citation>
    <scope>NUCLEOTIDE SEQUENCE [LARGE SCALE GENOMIC DNA]</scope>
    <source>
        <strain evidence="1 2">SM1211</strain>
    </source>
</reference>
<evidence type="ECO:0000313" key="1">
    <source>
        <dbReference type="EMBL" id="PIL17708.1"/>
    </source>
</evidence>
<sequence>MHSPLPLSQEMIGLYIADFAALTGKTPALPVLRIKRRLSGLTRNFKPHWLPLDR</sequence>